<comment type="caution">
    <text evidence="1">The sequence shown here is derived from an EMBL/GenBank/DDBJ whole genome shotgun (WGS) entry which is preliminary data.</text>
</comment>
<organism evidence="1">
    <name type="scientific">Tanacetum cinerariifolium</name>
    <name type="common">Dalmatian daisy</name>
    <name type="synonym">Chrysanthemum cinerariifolium</name>
    <dbReference type="NCBI Taxonomy" id="118510"/>
    <lineage>
        <taxon>Eukaryota</taxon>
        <taxon>Viridiplantae</taxon>
        <taxon>Streptophyta</taxon>
        <taxon>Embryophyta</taxon>
        <taxon>Tracheophyta</taxon>
        <taxon>Spermatophyta</taxon>
        <taxon>Magnoliopsida</taxon>
        <taxon>eudicotyledons</taxon>
        <taxon>Gunneridae</taxon>
        <taxon>Pentapetalae</taxon>
        <taxon>asterids</taxon>
        <taxon>campanulids</taxon>
        <taxon>Asterales</taxon>
        <taxon>Asteraceae</taxon>
        <taxon>Asteroideae</taxon>
        <taxon>Anthemideae</taxon>
        <taxon>Anthemidinae</taxon>
        <taxon>Tanacetum</taxon>
    </lineage>
</organism>
<protein>
    <submittedName>
        <fullName evidence="1">Uncharacterized protein</fullName>
    </submittedName>
</protein>
<evidence type="ECO:0000313" key="1">
    <source>
        <dbReference type="EMBL" id="GFD23706.1"/>
    </source>
</evidence>
<accession>A0A699UQT4</accession>
<feature type="non-terminal residue" evidence="1">
    <location>
        <position position="1"/>
    </location>
</feature>
<name>A0A699UQT4_TANCI</name>
<reference evidence="1" key="1">
    <citation type="journal article" date="2019" name="Sci. Rep.">
        <title>Draft genome of Tanacetum cinerariifolium, the natural source of mosquito coil.</title>
        <authorList>
            <person name="Yamashiro T."/>
            <person name="Shiraishi A."/>
            <person name="Satake H."/>
            <person name="Nakayama K."/>
        </authorList>
    </citation>
    <scope>NUCLEOTIDE SEQUENCE</scope>
</reference>
<sequence>KQPDSRTSFNELMDTLVNFLTILMNRLKVDTLTPELIAGPTYKLMKGSCKSLVELEFCLEEVYKATTDQLDWNNLKGQQYLHDLLKPLPLIPNSRGRRVMPFDHFIDNDLEYLRGGASSQKYKTSVTKTKVADYGHIKWIEDLVPRILWSQAPVSYDKYALWGISH</sequence>
<gene>
    <name evidence="1" type="ORF">Tci_895675</name>
</gene>
<dbReference type="EMBL" id="BKCJ011346930">
    <property type="protein sequence ID" value="GFD23706.1"/>
    <property type="molecule type" value="Genomic_DNA"/>
</dbReference>
<proteinExistence type="predicted"/>
<dbReference type="AlphaFoldDB" id="A0A699UQT4"/>